<organism evidence="1 2">
    <name type="scientific">Paenibacillus nuruki</name>
    <dbReference type="NCBI Taxonomy" id="1886670"/>
    <lineage>
        <taxon>Bacteria</taxon>
        <taxon>Bacillati</taxon>
        <taxon>Bacillota</taxon>
        <taxon>Bacilli</taxon>
        <taxon>Bacillales</taxon>
        <taxon>Paenibacillaceae</taxon>
        <taxon>Paenibacillus</taxon>
    </lineage>
</organism>
<name>A0A1E3L7T6_9BACL</name>
<evidence type="ECO:0008006" key="3">
    <source>
        <dbReference type="Google" id="ProtNLM"/>
    </source>
</evidence>
<evidence type="ECO:0000313" key="2">
    <source>
        <dbReference type="Proteomes" id="UP000094578"/>
    </source>
</evidence>
<dbReference type="Gene3D" id="1.10.10.1150">
    <property type="entry name" value="Coenzyme PQQ synthesis protein D (PqqD)"/>
    <property type="match status" value="1"/>
</dbReference>
<dbReference type="Pfam" id="PF05402">
    <property type="entry name" value="PqqD"/>
    <property type="match status" value="1"/>
</dbReference>
<reference evidence="1 2" key="1">
    <citation type="submission" date="2016-08" db="EMBL/GenBank/DDBJ databases">
        <title>Genome sequencing of Paenibacillus sp. TI45-13ar, isolated from Korean traditional nuruk.</title>
        <authorList>
            <person name="Kim S.-J."/>
        </authorList>
    </citation>
    <scope>NUCLEOTIDE SEQUENCE [LARGE SCALE GENOMIC DNA]</scope>
    <source>
        <strain evidence="1 2">TI45-13ar</strain>
    </source>
</reference>
<keyword evidence="2" id="KW-1185">Reference proteome</keyword>
<dbReference type="STRING" id="1886670.PTI45_01244"/>
<dbReference type="Proteomes" id="UP000094578">
    <property type="component" value="Unassembled WGS sequence"/>
</dbReference>
<sequence length="105" mass="11665">MMNKSLIGSDQVVVQNEQYIASDMNGETVMMNVESGKYYNLGMVGGRIWELSSSPVSLENIVNTLVAEYDVTYDVCLEQVSEFAGQMFKEGLIEVVAEKDGLRVE</sequence>
<protein>
    <recommendedName>
        <fullName evidence="3">Coenzyme PQQ synthesis protein</fullName>
    </recommendedName>
</protein>
<comment type="caution">
    <text evidence="1">The sequence shown here is derived from an EMBL/GenBank/DDBJ whole genome shotgun (WGS) entry which is preliminary data.</text>
</comment>
<dbReference type="EMBL" id="MDER01000031">
    <property type="protein sequence ID" value="ODP29235.1"/>
    <property type="molecule type" value="Genomic_DNA"/>
</dbReference>
<gene>
    <name evidence="1" type="ORF">PTI45_01244</name>
</gene>
<evidence type="ECO:0000313" key="1">
    <source>
        <dbReference type="EMBL" id="ODP29235.1"/>
    </source>
</evidence>
<dbReference type="NCBIfam" id="NF033536">
    <property type="entry name" value="lasso_PqqD_Bac"/>
    <property type="match status" value="1"/>
</dbReference>
<dbReference type="AlphaFoldDB" id="A0A1E3L7T6"/>
<accession>A0A1E3L7T6</accession>
<proteinExistence type="predicted"/>
<dbReference type="InterPro" id="IPR008792">
    <property type="entry name" value="PQQD"/>
</dbReference>
<dbReference type="InterPro" id="IPR041881">
    <property type="entry name" value="PqqD_sf"/>
</dbReference>